<feature type="compositionally biased region" description="Acidic residues" evidence="1">
    <location>
        <begin position="428"/>
        <end position="443"/>
    </location>
</feature>
<feature type="compositionally biased region" description="Polar residues" evidence="1">
    <location>
        <begin position="445"/>
        <end position="461"/>
    </location>
</feature>
<evidence type="ECO:0000256" key="1">
    <source>
        <dbReference type="SAM" id="MobiDB-lite"/>
    </source>
</evidence>
<feature type="compositionally biased region" description="Acidic residues" evidence="1">
    <location>
        <begin position="382"/>
        <end position="397"/>
    </location>
</feature>
<reference evidence="2 3" key="1">
    <citation type="journal article" date="2018" name="Sci. Rep.">
        <title>Genomic signatures of local adaptation to the degree of environmental predictability in rotifers.</title>
        <authorList>
            <person name="Franch-Gras L."/>
            <person name="Hahn C."/>
            <person name="Garcia-Roger E.M."/>
            <person name="Carmona M.J."/>
            <person name="Serra M."/>
            <person name="Gomez A."/>
        </authorList>
    </citation>
    <scope>NUCLEOTIDE SEQUENCE [LARGE SCALE GENOMIC DNA]</scope>
    <source>
        <strain evidence="2">HYR1</strain>
    </source>
</reference>
<feature type="compositionally biased region" description="Polar residues" evidence="1">
    <location>
        <begin position="335"/>
        <end position="358"/>
    </location>
</feature>
<evidence type="ECO:0000313" key="3">
    <source>
        <dbReference type="Proteomes" id="UP000276133"/>
    </source>
</evidence>
<dbReference type="STRING" id="10195.A0A3M7RMI2"/>
<gene>
    <name evidence="2" type="ORF">BpHYR1_026637</name>
</gene>
<proteinExistence type="predicted"/>
<keyword evidence="3" id="KW-1185">Reference proteome</keyword>
<sequence length="792" mass="88584">MSSSFKFKKNNGVYNDNNLLVLQSLLTMAIMNTNFTKTFEGTPFVFRNLSRKLCFEKSITNEAFCRECPVEDQNDEIECFNSEIRESNSTFIVSRAVSFTYKNSDLALSNNNRLVIGQNLKSEDLLLRYYLQVQMINILENLLHDEQPIFLGVKFYNNTYPLFEQASIKCRPKKYFTFVFIEEIINENFFIEIEIMRKFLIWTEFDIRLKTIDLENVYISQALLEQIVRTIDFENFYWPDNRKLTRSNQILISQKNCFGNDCIYCASTAGDFSTANCSCTFEQSLRKKRRIKRDDTNINSSDGITDMDSDITTPINQAENNIVSTLRDTIDGLGNTDSNDGSNDGTTDMDSDITTPINQAENNIVSTLRDTIDGLGNTDSNDGSDDGSNDGATDMDSDITTPINQAENNIVSTLRDTIDGLGNTDSNDGSDDGSNDGTTDMDSDITTPINQAENNIVSTLRDTIDGLGNTDSNDGSDDGTTDMDSDLDLSTNEEGNNIFSTLRNTLSDLGNTDSNDGTTDFVVGSSEENLFISDPTDPNFYFSTQKLLTNELNTDLFGTFSTNLEDFTQFPTQLTSSNIQTEANTDPNFFFTSDIIPVTSQFDFSFDFSMPTNSLQTPIDSTLFSTTEALKDSSTATQMVLAECEVFSNRLVNISVYDFVTINLNELPIDKIQENLQFIEAKFKQLLKDPVGLVAKVDDYVKMRHTVGDGQVISTMDLNFAPLNDKASRSLQLLVMNTIKSINITEEFFGSIFSISLNGLSLVEQNFCDNNNQCSSCVSTLTNSEINCSNAQ</sequence>
<feature type="region of interest" description="Disordered" evidence="1">
    <location>
        <begin position="417"/>
        <end position="494"/>
    </location>
</feature>
<dbReference type="Proteomes" id="UP000276133">
    <property type="component" value="Unassembled WGS sequence"/>
</dbReference>
<feature type="region of interest" description="Disordered" evidence="1">
    <location>
        <begin position="371"/>
        <end position="404"/>
    </location>
</feature>
<organism evidence="2 3">
    <name type="scientific">Brachionus plicatilis</name>
    <name type="common">Marine rotifer</name>
    <name type="synonym">Brachionus muelleri</name>
    <dbReference type="NCBI Taxonomy" id="10195"/>
    <lineage>
        <taxon>Eukaryota</taxon>
        <taxon>Metazoa</taxon>
        <taxon>Spiralia</taxon>
        <taxon>Gnathifera</taxon>
        <taxon>Rotifera</taxon>
        <taxon>Eurotatoria</taxon>
        <taxon>Monogononta</taxon>
        <taxon>Pseudotrocha</taxon>
        <taxon>Ploima</taxon>
        <taxon>Brachionidae</taxon>
        <taxon>Brachionus</taxon>
    </lineage>
</organism>
<comment type="caution">
    <text evidence="2">The sequence shown here is derived from an EMBL/GenBank/DDBJ whole genome shotgun (WGS) entry which is preliminary data.</text>
</comment>
<feature type="compositionally biased region" description="Acidic residues" evidence="1">
    <location>
        <begin position="474"/>
        <end position="487"/>
    </location>
</feature>
<dbReference type="EMBL" id="REGN01003055">
    <property type="protein sequence ID" value="RNA24724.1"/>
    <property type="molecule type" value="Genomic_DNA"/>
</dbReference>
<feature type="region of interest" description="Disordered" evidence="1">
    <location>
        <begin position="329"/>
        <end position="358"/>
    </location>
</feature>
<accession>A0A3M7RMI2</accession>
<dbReference type="AlphaFoldDB" id="A0A3M7RMI2"/>
<evidence type="ECO:0000313" key="2">
    <source>
        <dbReference type="EMBL" id="RNA24724.1"/>
    </source>
</evidence>
<name>A0A3M7RMI2_BRAPC</name>
<protein>
    <submittedName>
        <fullName evidence="2">Uncharacterized protein</fullName>
    </submittedName>
</protein>